<keyword evidence="1" id="KW-0812">Transmembrane</keyword>
<evidence type="ECO:0000313" key="3">
    <source>
        <dbReference type="EMBL" id="CAG7603099.1"/>
    </source>
</evidence>
<name>A0A916JWU7_9MICO</name>
<evidence type="ECO:0000313" key="4">
    <source>
        <dbReference type="Proteomes" id="UP000693892"/>
    </source>
</evidence>
<comment type="caution">
    <text evidence="3">The sequence shown here is derived from an EMBL/GenBank/DDBJ whole genome shotgun (WGS) entry which is preliminary data.</text>
</comment>
<dbReference type="Pfam" id="PF01569">
    <property type="entry name" value="PAP2"/>
    <property type="match status" value="1"/>
</dbReference>
<evidence type="ECO:0000259" key="2">
    <source>
        <dbReference type="Pfam" id="PF01569"/>
    </source>
</evidence>
<keyword evidence="1" id="KW-0472">Membrane</keyword>
<feature type="transmembrane region" description="Helical" evidence="1">
    <location>
        <begin position="171"/>
        <end position="190"/>
    </location>
</feature>
<feature type="transmembrane region" description="Helical" evidence="1">
    <location>
        <begin position="119"/>
        <end position="137"/>
    </location>
</feature>
<reference evidence="3" key="1">
    <citation type="submission" date="2021-06" db="EMBL/GenBank/DDBJ databases">
        <authorList>
            <person name="Criscuolo A."/>
        </authorList>
    </citation>
    <scope>NUCLEOTIDE SEQUENCE</scope>
    <source>
        <strain evidence="3">CIP111803</strain>
    </source>
</reference>
<dbReference type="Proteomes" id="UP000693892">
    <property type="component" value="Unassembled WGS sequence"/>
</dbReference>
<organism evidence="3 4">
    <name type="scientific">Leucobacter soli</name>
    <dbReference type="NCBI Taxonomy" id="2812850"/>
    <lineage>
        <taxon>Bacteria</taxon>
        <taxon>Bacillati</taxon>
        <taxon>Actinomycetota</taxon>
        <taxon>Actinomycetes</taxon>
        <taxon>Micrococcales</taxon>
        <taxon>Microbacteriaceae</taxon>
        <taxon>Leucobacter</taxon>
    </lineage>
</organism>
<sequence length="266" mass="27228">MNGVGRGKALLYALFALGVGVVSYVIGVQSGIGQLAEQSVLGASEFTFDPPAPLSLVSTWSVGAALLVILLVAWRYRGFGRALWIVLFGGAAILASQLLKQEWLIRPSLLDFEADNTFPSGHMTVFAVVVGGAIWALPAASRGVAGVLGAMLLGTASWQLLAFGWHRPSDVFGGLALGVLAFGLAAAFRLPRRARTVRLPSSGANALNKVLGVVLTVSGWALVVGGLIVVAGAATLDSGSMLLGGSEIALVGASALTARAYMTLGA</sequence>
<feature type="transmembrane region" description="Helical" evidence="1">
    <location>
        <begin position="144"/>
        <end position="165"/>
    </location>
</feature>
<dbReference type="RefSeq" id="WP_218114237.1">
    <property type="nucleotide sequence ID" value="NZ_CAJVAP010000005.1"/>
</dbReference>
<dbReference type="InterPro" id="IPR000326">
    <property type="entry name" value="PAP2/HPO"/>
</dbReference>
<feature type="domain" description="Phosphatidic acid phosphatase type 2/haloperoxidase" evidence="2">
    <location>
        <begin position="115"/>
        <end position="189"/>
    </location>
</feature>
<dbReference type="EMBL" id="CAJVAP010000005">
    <property type="protein sequence ID" value="CAG7603099.1"/>
    <property type="molecule type" value="Genomic_DNA"/>
</dbReference>
<feature type="transmembrane region" description="Helical" evidence="1">
    <location>
        <begin position="81"/>
        <end position="99"/>
    </location>
</feature>
<accession>A0A916JWU7</accession>
<dbReference type="AlphaFoldDB" id="A0A916JWU7"/>
<keyword evidence="4" id="KW-1185">Reference proteome</keyword>
<proteinExistence type="predicted"/>
<feature type="transmembrane region" description="Helical" evidence="1">
    <location>
        <begin position="210"/>
        <end position="234"/>
    </location>
</feature>
<keyword evidence="1" id="KW-1133">Transmembrane helix</keyword>
<evidence type="ECO:0000256" key="1">
    <source>
        <dbReference type="SAM" id="Phobius"/>
    </source>
</evidence>
<protein>
    <recommendedName>
        <fullName evidence="2">Phosphatidic acid phosphatase type 2/haloperoxidase domain-containing protein</fullName>
    </recommendedName>
</protein>
<feature type="transmembrane region" description="Helical" evidence="1">
    <location>
        <begin position="9"/>
        <end position="32"/>
    </location>
</feature>
<feature type="transmembrane region" description="Helical" evidence="1">
    <location>
        <begin position="52"/>
        <end position="74"/>
    </location>
</feature>
<gene>
    <name evidence="3" type="ORF">LEUCIP111803_00618</name>
</gene>